<keyword evidence="3" id="KW-1185">Reference proteome</keyword>
<reference evidence="2 3" key="1">
    <citation type="submission" date="2020-10" db="EMBL/GenBank/DDBJ databases">
        <title>The Coptis chinensis genome and diversification of protoberbering-type alkaloids.</title>
        <authorList>
            <person name="Wang B."/>
            <person name="Shu S."/>
            <person name="Song C."/>
            <person name="Liu Y."/>
        </authorList>
    </citation>
    <scope>NUCLEOTIDE SEQUENCE [LARGE SCALE GENOMIC DNA]</scope>
    <source>
        <strain evidence="2">HL-2020</strain>
        <tissue evidence="2">Leaf</tissue>
    </source>
</reference>
<feature type="compositionally biased region" description="Low complexity" evidence="1">
    <location>
        <begin position="63"/>
        <end position="73"/>
    </location>
</feature>
<dbReference type="AlphaFoldDB" id="A0A835LKE1"/>
<dbReference type="EMBL" id="JADFTS010000008">
    <property type="protein sequence ID" value="KAF9594834.1"/>
    <property type="molecule type" value="Genomic_DNA"/>
</dbReference>
<name>A0A835LKE1_9MAGN</name>
<evidence type="ECO:0000313" key="3">
    <source>
        <dbReference type="Proteomes" id="UP000631114"/>
    </source>
</evidence>
<organism evidence="2 3">
    <name type="scientific">Coptis chinensis</name>
    <dbReference type="NCBI Taxonomy" id="261450"/>
    <lineage>
        <taxon>Eukaryota</taxon>
        <taxon>Viridiplantae</taxon>
        <taxon>Streptophyta</taxon>
        <taxon>Embryophyta</taxon>
        <taxon>Tracheophyta</taxon>
        <taxon>Spermatophyta</taxon>
        <taxon>Magnoliopsida</taxon>
        <taxon>Ranunculales</taxon>
        <taxon>Ranunculaceae</taxon>
        <taxon>Coptidoideae</taxon>
        <taxon>Coptis</taxon>
    </lineage>
</organism>
<evidence type="ECO:0000313" key="2">
    <source>
        <dbReference type="EMBL" id="KAF9594834.1"/>
    </source>
</evidence>
<feature type="region of interest" description="Disordered" evidence="1">
    <location>
        <begin position="44"/>
        <end position="109"/>
    </location>
</feature>
<gene>
    <name evidence="2" type="ORF">IFM89_034817</name>
</gene>
<feature type="compositionally biased region" description="Low complexity" evidence="1">
    <location>
        <begin position="95"/>
        <end position="108"/>
    </location>
</feature>
<protein>
    <submittedName>
        <fullName evidence="2">Uncharacterized protein</fullName>
    </submittedName>
</protein>
<dbReference type="PANTHER" id="PTHR35707">
    <property type="entry name" value="OS06G0608100 PROTEIN"/>
    <property type="match status" value="1"/>
</dbReference>
<comment type="caution">
    <text evidence="2">The sequence shown here is derived from an EMBL/GenBank/DDBJ whole genome shotgun (WGS) entry which is preliminary data.</text>
</comment>
<feature type="compositionally biased region" description="Polar residues" evidence="1">
    <location>
        <begin position="52"/>
        <end position="62"/>
    </location>
</feature>
<dbReference type="Proteomes" id="UP000631114">
    <property type="component" value="Unassembled WGS sequence"/>
</dbReference>
<accession>A0A835LKE1</accession>
<evidence type="ECO:0000256" key="1">
    <source>
        <dbReference type="SAM" id="MobiDB-lite"/>
    </source>
</evidence>
<feature type="compositionally biased region" description="Acidic residues" evidence="1">
    <location>
        <begin position="74"/>
        <end position="83"/>
    </location>
</feature>
<dbReference type="PANTHER" id="PTHR35707:SF1">
    <property type="entry name" value="SPC7 KINETOCHORE PROTEIN DOMAIN-CONTAINING PROTEIN"/>
    <property type="match status" value="1"/>
</dbReference>
<proteinExistence type="predicted"/>
<sequence length="874" mass="97141">MDPKNTFILEDELCNTGPDDETLIREKKRSRRVSFAENTSVHVFDRDDESSDNNTSTTKSPIQLQLLLPQSNNNEDDDVSDEEQGPHPFFIENYSSPGSSSALGSATSNDEENFFGPVSASFIRLGRRQSDLSVASDDYDNNNCEMTLDSTAFSMHFQSLVRSDFGSNVKTPTSVELGPSGGESFMEMSGVKKVVMVGSGGDSSGGGGCDSSDMSLIKTYSSKYDYAKLSPGLDALLAKSNNDIECAFVDDKVSNSKSGGKLDCENGYRDFMERGVVENVEINGFKAKELNDFEKRDTPMRVVKTVEINEFKDRELNGIEKGDTCNDMESDGNGKLFEAYTGLETTPIREKIKDCFVGEVDTELANASTSHQNQSGNTSIQKLVESLVPDTINKVTHALSDSGLMLPFIREHPLLKTNNECLDGYELGDRRQGRPILEGTPQVQDVDNSGRKRRIEIIETMDNNNSSENGKGYKRQRVSLEMEGSVSESHMELCLAGNNEVEKSGRHEEQGHWSNVSRELFGTIEGLLLPSVGKLDTQELDILEDLLGRMQKAAKYGKFSALLHFQKNVQLLQSGIQESQKLKLSLKNIVLNNPKDALKKDVPLPFLSANLSSTNADAYNKVITKQHEVGALDEKVKNLMNSVFAGCKIKGGQNPDECIILVDDYLRKRTRCRLTQKEFQREDGHYNLGLNYCDLLVQSFTISRTSKLVALNMLNNVKIMKSFPNVNAYTALGFVFNDEAARSFVNSKSLAVETQMTRFFLHNLMVVVEEVQQSCIEIRNLAQSCFRPPCVGQLELELRFVDFKTGSKVILTLDVTSLNRGVYPLQVRPRISVNPTQESLSTDIEAAIRTLKAGYWMILRLCKCVSEVLNASSK</sequence>
<dbReference type="OrthoDB" id="985655at2759"/>